<proteinExistence type="predicted"/>
<evidence type="ECO:0000256" key="3">
    <source>
        <dbReference type="SAM" id="MobiDB-lite"/>
    </source>
</evidence>
<feature type="compositionally biased region" description="Basic and acidic residues" evidence="3">
    <location>
        <begin position="156"/>
        <end position="166"/>
    </location>
</feature>
<accession>N1QMU7</accession>
<evidence type="ECO:0000256" key="2">
    <source>
        <dbReference type="ARBA" id="ARBA00023163"/>
    </source>
</evidence>
<dbReference type="PANTHER" id="PTHR22597">
    <property type="entry name" value="POLYCOMB GROUP PROTEIN"/>
    <property type="match status" value="1"/>
</dbReference>
<feature type="compositionally biased region" description="Polar residues" evidence="3">
    <location>
        <begin position="35"/>
        <end position="50"/>
    </location>
</feature>
<dbReference type="GO" id="GO:0031490">
    <property type="term" value="F:chromatin DNA binding"/>
    <property type="evidence" value="ECO:0007669"/>
    <property type="project" value="TreeGrafter"/>
</dbReference>
<sequence>MLAVSHRSFEASSTSQAGLAMEDTGTINPAALNAPANTISPNLLSTSSPRGQKRSRTPDSYATPGVKTEGDDAKTNKIRKLKAEQSPAPSNMTRAVPHHPVQTPHMRTTSLSHVSPAQASPTRSTPGSTTKPPVIKALPTVRDHTTDQLGPQGDEYIPREIDDSGETKVSQDGYPLGERKYRCRTFNVPNRGDKLFMLATECARVLGYRDSYLLFNKNRSLYKIIANQAEKDNLIHQEILPYSYRSRQIAIVTARSMFRQFGSRLIEGGRRVRDDYWEAKARKQGFTEDDPAGEKRPGAARARELAAAEAAANHANALNSLPQHGEIIYNNAGLDGGPPGLGQVSLAPLPMIHLPSEDLRPSATGGIVRPRQEVTGPAYMDATRSSAPAEIMTQAVGAADFNKQLAAQRDHRRQYLQNYWERPHEQQTTESQTEQAGSSTVAPQNLQSPQNVSQQQRQEAPQAYSAYQNPQNAMPSPVQTMHRGAPGPVHHGSPSMAVSSQHRQTPSYSGYPPAQMWPPPQPQPSPLGQSHMSGYGQSQPPQQQQQQQQPQHHSQMPPPQMPGQGMSYAQQLGQMNSAAYSGMNRSMYQPNPSQYMGGQAQSGAGPQPGMQGWSGPGNNMPQNYGYQ</sequence>
<dbReference type="GeneID" id="27900930"/>
<reference evidence="4 5" key="1">
    <citation type="journal article" date="2012" name="PLoS Pathog.">
        <title>Diverse lifestyles and strategies of plant pathogenesis encoded in the genomes of eighteen Dothideomycetes fungi.</title>
        <authorList>
            <person name="Ohm R.A."/>
            <person name="Feau N."/>
            <person name="Henrissat B."/>
            <person name="Schoch C.L."/>
            <person name="Horwitz B.A."/>
            <person name="Barry K.W."/>
            <person name="Condon B.J."/>
            <person name="Copeland A.C."/>
            <person name="Dhillon B."/>
            <person name="Glaser F."/>
            <person name="Hesse C.N."/>
            <person name="Kosti I."/>
            <person name="LaButti K."/>
            <person name="Lindquist E.A."/>
            <person name="Lucas S."/>
            <person name="Salamov A.A."/>
            <person name="Bradshaw R.E."/>
            <person name="Ciuffetti L."/>
            <person name="Hamelin R.C."/>
            <person name="Kema G.H.J."/>
            <person name="Lawrence C."/>
            <person name="Scott J.A."/>
            <person name="Spatafora J.W."/>
            <person name="Turgeon B.G."/>
            <person name="de Wit P.J.G.M."/>
            <person name="Zhong S."/>
            <person name="Goodwin S.B."/>
            <person name="Grigoriev I.V."/>
        </authorList>
    </citation>
    <scope>NUCLEOTIDE SEQUENCE [LARGE SCALE GENOMIC DNA]</scope>
    <source>
        <strain evidence="4 5">SO2202</strain>
    </source>
</reference>
<dbReference type="RefSeq" id="XP_016765828.1">
    <property type="nucleotide sequence ID" value="XM_016903793.1"/>
</dbReference>
<name>N1QMU7_SPHMS</name>
<dbReference type="HOGENOM" id="CLU_013061_2_0_1"/>
<evidence type="ECO:0000313" key="5">
    <source>
        <dbReference type="Proteomes" id="UP000016931"/>
    </source>
</evidence>
<feature type="compositionally biased region" description="Polar residues" evidence="3">
    <location>
        <begin position="465"/>
        <end position="479"/>
    </location>
</feature>
<dbReference type="InterPro" id="IPR013933">
    <property type="entry name" value="CRC_Rsc7/Swp82"/>
</dbReference>
<dbReference type="eggNOG" id="ENOG502R38T">
    <property type="taxonomic scope" value="Eukaryota"/>
</dbReference>
<dbReference type="OrthoDB" id="5598844at2759"/>
<feature type="compositionally biased region" description="Polar residues" evidence="3">
    <location>
        <begin position="569"/>
        <end position="594"/>
    </location>
</feature>
<feature type="compositionally biased region" description="Low complexity" evidence="3">
    <location>
        <begin position="596"/>
        <end position="611"/>
    </location>
</feature>
<gene>
    <name evidence="4" type="ORF">SEPMUDRAFT_146679</name>
</gene>
<feature type="region of interest" description="Disordered" evidence="3">
    <location>
        <begin position="421"/>
        <end position="627"/>
    </location>
</feature>
<dbReference type="EMBL" id="KB456260">
    <property type="protein sequence ID" value="EMF17707.1"/>
    <property type="molecule type" value="Genomic_DNA"/>
</dbReference>
<keyword evidence="5" id="KW-1185">Reference proteome</keyword>
<dbReference type="OMA" id="GPMQPGH"/>
<dbReference type="AlphaFoldDB" id="N1QMU7"/>
<organism evidence="4 5">
    <name type="scientific">Sphaerulina musiva (strain SO2202)</name>
    <name type="common">Poplar stem canker fungus</name>
    <name type="synonym">Septoria musiva</name>
    <dbReference type="NCBI Taxonomy" id="692275"/>
    <lineage>
        <taxon>Eukaryota</taxon>
        <taxon>Fungi</taxon>
        <taxon>Dikarya</taxon>
        <taxon>Ascomycota</taxon>
        <taxon>Pezizomycotina</taxon>
        <taxon>Dothideomycetes</taxon>
        <taxon>Dothideomycetidae</taxon>
        <taxon>Mycosphaerellales</taxon>
        <taxon>Mycosphaerellaceae</taxon>
        <taxon>Sphaerulina</taxon>
    </lineage>
</organism>
<dbReference type="Pfam" id="PF08624">
    <property type="entry name" value="CRC_subunit"/>
    <property type="match status" value="1"/>
</dbReference>
<feature type="compositionally biased region" description="Pro residues" evidence="3">
    <location>
        <begin position="515"/>
        <end position="525"/>
    </location>
</feature>
<feature type="compositionally biased region" description="Polar residues" evidence="3">
    <location>
        <begin position="105"/>
        <end position="131"/>
    </location>
</feature>
<dbReference type="GO" id="GO:0016586">
    <property type="term" value="C:RSC-type complex"/>
    <property type="evidence" value="ECO:0007669"/>
    <property type="project" value="TreeGrafter"/>
</dbReference>
<dbReference type="PANTHER" id="PTHR22597:SF5">
    <property type="entry name" value="LOCALIZATION PROTEIN, PUTATIVE (AFU_ORTHOLOGUE AFUA_1G10600)-RELATED"/>
    <property type="match status" value="1"/>
</dbReference>
<keyword evidence="1" id="KW-0805">Transcription regulation</keyword>
<dbReference type="STRING" id="692275.N1QMU7"/>
<evidence type="ECO:0000313" key="4">
    <source>
        <dbReference type="EMBL" id="EMF17707.1"/>
    </source>
</evidence>
<feature type="compositionally biased region" description="Polar residues" evidence="3">
    <location>
        <begin position="616"/>
        <end position="627"/>
    </location>
</feature>
<dbReference type="Proteomes" id="UP000016931">
    <property type="component" value="Unassembled WGS sequence"/>
</dbReference>
<feature type="compositionally biased region" description="Low complexity" evidence="3">
    <location>
        <begin position="428"/>
        <end position="458"/>
    </location>
</feature>
<feature type="region of interest" description="Disordered" evidence="3">
    <location>
        <begin position="1"/>
        <end position="173"/>
    </location>
</feature>
<feature type="compositionally biased region" description="Low complexity" evidence="3">
    <location>
        <begin position="526"/>
        <end position="555"/>
    </location>
</feature>
<evidence type="ECO:0000256" key="1">
    <source>
        <dbReference type="ARBA" id="ARBA00023015"/>
    </source>
</evidence>
<protein>
    <submittedName>
        <fullName evidence="4">CRC_subunit-domain-containing protein</fullName>
    </submittedName>
</protein>
<feature type="compositionally biased region" description="Polar residues" evidence="3">
    <location>
        <begin position="496"/>
        <end position="508"/>
    </location>
</feature>
<keyword evidence="2" id="KW-0804">Transcription</keyword>